<evidence type="ECO:0000313" key="1">
    <source>
        <dbReference type="EMBL" id="RXW15234.1"/>
    </source>
</evidence>
<dbReference type="EMBL" id="SDEE01000578">
    <property type="protein sequence ID" value="RXW15234.1"/>
    <property type="molecule type" value="Genomic_DNA"/>
</dbReference>
<dbReference type="Pfam" id="PF18759">
    <property type="entry name" value="Plavaka"/>
    <property type="match status" value="1"/>
</dbReference>
<dbReference type="STRING" id="2316362.A0A4Q2D9T3"/>
<accession>A0A4Q2D9T3</accession>
<proteinExistence type="predicted"/>
<gene>
    <name evidence="1" type="ORF">EST38_g10620</name>
</gene>
<comment type="caution">
    <text evidence="1">The sequence shown here is derived from an EMBL/GenBank/DDBJ whole genome shotgun (WGS) entry which is preliminary data.</text>
</comment>
<sequence length="714" mass="79948">MGKRLQHARLRKQNAAIGSSENASVTGMAKGLKRLRPWLDDANLDVDVIAANQPQASKQQVNSELHFVLTNVQQGPIELGHGALSNECSNNAPGALSPTPTQPIPEVLGRGHRHKKPSYKVRQATADFLPTSTLPISLFPDAPTDFLFSQCLEETPEPPSIGTTAPLESTPRIEECSGPLVQSLHPLGEYRTPVNSFGLYKIPKCPRGDYPHDPDFCLTARDLQEPLIIPVAPESPSLTPVHAQHVPEKQPHAEPPTPELHPFPNLSSFRLGEWWWSTDHERSQKSFQALLDVIGDDNFSPKDVRDANWPAIDRALATSQYEAAGVDPNWEDDDGISWASAAINITVPFNTSSSTPGPKKFTVPGFHYRPLVPLIKRKLESLTTHEFFHTFGYELRWRPSKEHEDVRVYGEAYTSPAFLEAYDELQRSPVEKNCSLPRHVLALMFASDATMLASFGTAKLWPLYLCFGNDSKYRRAKPSENLFEQVAYFEKLPDGFKDFISSHSGKPTVAATLVSHCQRELFHEQWKTLLDDEFLEAYCHGIAVTCFDGKRRRFYPRIFTYSADYPEKIILASIKNLGKHPCPRCKVQMEHVPKMGEPEDCLARVETARLDDQSKQSAVESARALIYKDNLAVTNNKVEDLLSFGSLLPIDNAFSARLAKFGFNIFSVLVVDIMHEVDLGVWKSLFIQLLRLLEATGKGLLNALDVRQVRLKVV</sequence>
<evidence type="ECO:0000313" key="2">
    <source>
        <dbReference type="Proteomes" id="UP000290288"/>
    </source>
</evidence>
<dbReference type="OrthoDB" id="3208495at2759"/>
<protein>
    <submittedName>
        <fullName evidence="1">Uncharacterized protein</fullName>
    </submittedName>
</protein>
<organism evidence="1 2">
    <name type="scientific">Candolleomyces aberdarensis</name>
    <dbReference type="NCBI Taxonomy" id="2316362"/>
    <lineage>
        <taxon>Eukaryota</taxon>
        <taxon>Fungi</taxon>
        <taxon>Dikarya</taxon>
        <taxon>Basidiomycota</taxon>
        <taxon>Agaricomycotina</taxon>
        <taxon>Agaricomycetes</taxon>
        <taxon>Agaricomycetidae</taxon>
        <taxon>Agaricales</taxon>
        <taxon>Agaricineae</taxon>
        <taxon>Psathyrellaceae</taxon>
        <taxon>Candolleomyces</taxon>
    </lineage>
</organism>
<keyword evidence="2" id="KW-1185">Reference proteome</keyword>
<name>A0A4Q2D9T3_9AGAR</name>
<reference evidence="1 2" key="1">
    <citation type="submission" date="2019-01" db="EMBL/GenBank/DDBJ databases">
        <title>Draft genome sequence of Psathyrella aberdarensis IHI B618.</title>
        <authorList>
            <person name="Buettner E."/>
            <person name="Kellner H."/>
        </authorList>
    </citation>
    <scope>NUCLEOTIDE SEQUENCE [LARGE SCALE GENOMIC DNA]</scope>
    <source>
        <strain evidence="1 2">IHI B618</strain>
    </source>
</reference>
<dbReference type="AlphaFoldDB" id="A0A4Q2D9T3"/>
<dbReference type="InterPro" id="IPR041078">
    <property type="entry name" value="Plavaka"/>
</dbReference>
<dbReference type="Proteomes" id="UP000290288">
    <property type="component" value="Unassembled WGS sequence"/>
</dbReference>